<proteinExistence type="predicted"/>
<dbReference type="EMBL" id="JAYMGO010000012">
    <property type="protein sequence ID" value="KAL1264327.1"/>
    <property type="molecule type" value="Genomic_DNA"/>
</dbReference>
<dbReference type="Proteomes" id="UP001558613">
    <property type="component" value="Unassembled WGS sequence"/>
</dbReference>
<accession>A0ABR3MJY8</accession>
<name>A0ABR3MJY8_9TELE</name>
<organism evidence="2 3">
    <name type="scientific">Cirrhinus molitorella</name>
    <name type="common">mud carp</name>
    <dbReference type="NCBI Taxonomy" id="172907"/>
    <lineage>
        <taxon>Eukaryota</taxon>
        <taxon>Metazoa</taxon>
        <taxon>Chordata</taxon>
        <taxon>Craniata</taxon>
        <taxon>Vertebrata</taxon>
        <taxon>Euteleostomi</taxon>
        <taxon>Actinopterygii</taxon>
        <taxon>Neopterygii</taxon>
        <taxon>Teleostei</taxon>
        <taxon>Ostariophysi</taxon>
        <taxon>Cypriniformes</taxon>
        <taxon>Cyprinidae</taxon>
        <taxon>Labeoninae</taxon>
        <taxon>Labeonini</taxon>
        <taxon>Cirrhinus</taxon>
    </lineage>
</organism>
<feature type="compositionally biased region" description="Basic residues" evidence="1">
    <location>
        <begin position="8"/>
        <end position="19"/>
    </location>
</feature>
<keyword evidence="3" id="KW-1185">Reference proteome</keyword>
<feature type="region of interest" description="Disordered" evidence="1">
    <location>
        <begin position="1"/>
        <end position="25"/>
    </location>
</feature>
<comment type="caution">
    <text evidence="2">The sequence shown here is derived from an EMBL/GenBank/DDBJ whole genome shotgun (WGS) entry which is preliminary data.</text>
</comment>
<gene>
    <name evidence="2" type="ORF">QQF64_004682</name>
</gene>
<evidence type="ECO:0000313" key="3">
    <source>
        <dbReference type="Proteomes" id="UP001558613"/>
    </source>
</evidence>
<evidence type="ECO:0000256" key="1">
    <source>
        <dbReference type="SAM" id="MobiDB-lite"/>
    </source>
</evidence>
<reference evidence="2 3" key="1">
    <citation type="submission" date="2023-09" db="EMBL/GenBank/DDBJ databases">
        <authorList>
            <person name="Wang M."/>
        </authorList>
    </citation>
    <scope>NUCLEOTIDE SEQUENCE [LARGE SCALE GENOMIC DNA]</scope>
    <source>
        <strain evidence="2">GT-2023</strain>
        <tissue evidence="2">Liver</tissue>
    </source>
</reference>
<protein>
    <submittedName>
        <fullName evidence="2">Uncharacterized protein</fullName>
    </submittedName>
</protein>
<sequence length="67" mass="8063">MLTLSQKAARKKYKRQRNKQLKEWTRKRQLRGTKAAQTVTYRLQTEPRLSLQFSRWSTMAVARVLHC</sequence>
<evidence type="ECO:0000313" key="2">
    <source>
        <dbReference type="EMBL" id="KAL1264327.1"/>
    </source>
</evidence>